<dbReference type="AlphaFoldDB" id="A0AAP4EYR1"/>
<accession>A0AAP4EYR1</accession>
<dbReference type="Proteomes" id="UP001300383">
    <property type="component" value="Unassembled WGS sequence"/>
</dbReference>
<dbReference type="EMBL" id="JASGBQ010000001">
    <property type="protein sequence ID" value="MDI9240895.1"/>
    <property type="molecule type" value="Genomic_DNA"/>
</dbReference>
<dbReference type="RefSeq" id="WP_283229411.1">
    <property type="nucleotide sequence ID" value="NZ_JASGBQ010000001.1"/>
</dbReference>
<gene>
    <name evidence="1" type="ORF">QJ036_00170</name>
</gene>
<comment type="caution">
    <text evidence="1">The sequence shown here is derived from an EMBL/GenBank/DDBJ whole genome shotgun (WGS) entry which is preliminary data.</text>
</comment>
<evidence type="ECO:0000313" key="1">
    <source>
        <dbReference type="EMBL" id="MDI9240895.1"/>
    </source>
</evidence>
<dbReference type="SUPFAM" id="SSF89232">
    <property type="entry name" value="Hypothetical protein TM1070"/>
    <property type="match status" value="1"/>
</dbReference>
<sequence>MNKWYIPDCYYPSSKNGEYVSHEAICFLNVGAEDANARMTLYFENREKLGGFSVTIPAERTIHCRMDQIRSCDGESVPTDTPYAVLVESEAELHVQYTRVDTTQAQLAIATTII</sequence>
<dbReference type="InterPro" id="IPR036698">
    <property type="entry name" value="TM1070-like_sf"/>
</dbReference>
<keyword evidence="2" id="KW-1185">Reference proteome</keyword>
<evidence type="ECO:0000313" key="2">
    <source>
        <dbReference type="Proteomes" id="UP001300383"/>
    </source>
</evidence>
<protein>
    <submittedName>
        <fullName evidence="1">Sensory rhodopsin transducer</fullName>
    </submittedName>
</protein>
<proteinExistence type="predicted"/>
<name>A0AAP4EYR1_9FIRM</name>
<dbReference type="Pfam" id="PF07100">
    <property type="entry name" value="ASRT"/>
    <property type="match status" value="1"/>
</dbReference>
<dbReference type="InterPro" id="IPR009794">
    <property type="entry name" value="ASRT"/>
</dbReference>
<organism evidence="1 2">
    <name type="scientific">Fusibacillus kribbianus</name>
    <dbReference type="NCBI Taxonomy" id="3044208"/>
    <lineage>
        <taxon>Bacteria</taxon>
        <taxon>Bacillati</taxon>
        <taxon>Bacillota</taxon>
        <taxon>Clostridia</taxon>
        <taxon>Lachnospirales</taxon>
        <taxon>Lachnospiraceae</taxon>
        <taxon>Fusibacillus</taxon>
    </lineage>
</organism>
<reference evidence="1 2" key="1">
    <citation type="submission" date="2023-05" db="EMBL/GenBank/DDBJ databases">
        <title>[ruminococcus] sp. nov., isolated from a pig farm feces dump.</title>
        <authorList>
            <person name="Chang Y.-H."/>
        </authorList>
    </citation>
    <scope>NUCLEOTIDE SEQUENCE [LARGE SCALE GENOMIC DNA]</scope>
    <source>
        <strain evidence="1 2">YH-rum2234</strain>
    </source>
</reference>
<dbReference type="Gene3D" id="2.60.290.11">
    <property type="entry name" value="TM1070-like"/>
    <property type="match status" value="1"/>
</dbReference>